<keyword evidence="3" id="KW-0813">Transport</keyword>
<evidence type="ECO:0000256" key="6">
    <source>
        <dbReference type="ARBA" id="ARBA00023186"/>
    </source>
</evidence>
<reference evidence="11" key="1">
    <citation type="submission" date="2019-03" db="EMBL/GenBank/DDBJ databases">
        <title>Snf2 controls pulcherriminic acid biosynthesis and connects pigmentation and antifungal activity of the yeast Metschnikowia pulcherrima.</title>
        <authorList>
            <person name="Gore-Lloyd D."/>
            <person name="Sumann I."/>
            <person name="Brachmann A.O."/>
            <person name="Schneeberger K."/>
            <person name="Ortiz-Merino R.A."/>
            <person name="Moreno-Beltran M."/>
            <person name="Schlaefli M."/>
            <person name="Kirner P."/>
            <person name="Santos Kron A."/>
            <person name="Wolfe K.H."/>
            <person name="Piel J."/>
            <person name="Ahrens C.H."/>
            <person name="Henk D."/>
            <person name="Freimoser F.M."/>
        </authorList>
    </citation>
    <scope>NUCLEOTIDE SEQUENCE [LARGE SCALE GENOMIC DNA]</scope>
    <source>
        <strain evidence="11">APC 1.2</strain>
    </source>
</reference>
<dbReference type="PANTHER" id="PTHR12763:SF29">
    <property type="entry name" value="MITOCHONDRIAL DNAJ HOMOLOG 2"/>
    <property type="match status" value="1"/>
</dbReference>
<dbReference type="STRING" id="2163413.A0A4V1AEP4"/>
<evidence type="ECO:0000256" key="5">
    <source>
        <dbReference type="ARBA" id="ARBA00023136"/>
    </source>
</evidence>
<dbReference type="FunFam" id="1.10.287.110:FF:000001">
    <property type="entry name" value="Import inner membrane translocase subunit tim14"/>
    <property type="match status" value="1"/>
</dbReference>
<dbReference type="SUPFAM" id="SSF46565">
    <property type="entry name" value="Chaperone J-domain"/>
    <property type="match status" value="1"/>
</dbReference>
<evidence type="ECO:0000256" key="4">
    <source>
        <dbReference type="ARBA" id="ARBA00023128"/>
    </source>
</evidence>
<evidence type="ECO:0000256" key="2">
    <source>
        <dbReference type="ARBA" id="ARBA00022792"/>
    </source>
</evidence>
<dbReference type="AlphaFoldDB" id="A0A4V1AEP4"/>
<keyword evidence="4" id="KW-0496">Mitochondrion</keyword>
<dbReference type="InterPro" id="IPR036869">
    <property type="entry name" value="J_dom_sf"/>
</dbReference>
<evidence type="ECO:0000256" key="7">
    <source>
        <dbReference type="ARBA" id="ARBA00037395"/>
    </source>
</evidence>
<evidence type="ECO:0000313" key="11">
    <source>
        <dbReference type="Proteomes" id="UP000292447"/>
    </source>
</evidence>
<accession>A0A4V1AEP4</accession>
<dbReference type="Gene3D" id="1.10.287.110">
    <property type="entry name" value="DnaJ domain"/>
    <property type="match status" value="1"/>
</dbReference>
<gene>
    <name evidence="10" type="ORF">METSCH_E01600</name>
</gene>
<evidence type="ECO:0000256" key="8">
    <source>
        <dbReference type="ARBA" id="ARBA00062349"/>
    </source>
</evidence>
<evidence type="ECO:0000313" key="10">
    <source>
        <dbReference type="EMBL" id="QBM89923.1"/>
    </source>
</evidence>
<sequence>MVLPIIVGLGVTVAALSGKALAGSVRRFNRLSPQMIATLNKIRLDAPGDSSLDRLANESSHIKYIKSRFNNAGFESKMSEREALLVLGIEAGEISNLTKDVLKQRYRKLMIMNHPDRSGSVYLSQKINQAKDVLENSYLIKK</sequence>
<keyword evidence="3" id="KW-0811">Translocation</keyword>
<comment type="subcellular location">
    <subcellularLocation>
        <location evidence="1">Mitochondrion inner membrane</location>
    </subcellularLocation>
</comment>
<evidence type="ECO:0000259" key="9">
    <source>
        <dbReference type="PROSITE" id="PS50076"/>
    </source>
</evidence>
<name>A0A4V1AEP4_9ASCO</name>
<dbReference type="PROSITE" id="PS50076">
    <property type="entry name" value="DNAJ_2"/>
    <property type="match status" value="1"/>
</dbReference>
<dbReference type="GO" id="GO:0001405">
    <property type="term" value="C:PAM complex, Tim23 associated import motor"/>
    <property type="evidence" value="ECO:0007669"/>
    <property type="project" value="TreeGrafter"/>
</dbReference>
<dbReference type="GO" id="GO:0030150">
    <property type="term" value="P:protein import into mitochondrial matrix"/>
    <property type="evidence" value="ECO:0007669"/>
    <property type="project" value="TreeGrafter"/>
</dbReference>
<comment type="subunit">
    <text evidence="8">Heterodimer with PAM16. Component of the PAM complex, at least composed of mtHsp70, MGE1, TIM44, PAM16, PAM17 and PAM18.</text>
</comment>
<comment type="function">
    <text evidence="7">Essential component of the PAM complex, a complex required for the translocation of transit peptide-containing proteins from the inner membrane into the mitochondrial matrix in an ATP-dependent manner. In the complex, it is required to stimulate activity of mtHSP70 (SSC1).</text>
</comment>
<keyword evidence="2" id="KW-0999">Mitochondrion inner membrane</keyword>
<proteinExistence type="predicted"/>
<keyword evidence="3" id="KW-0653">Protein transport</keyword>
<feature type="domain" description="J" evidence="9">
    <location>
        <begin position="82"/>
        <end position="142"/>
    </location>
</feature>
<dbReference type="EMBL" id="CP034460">
    <property type="protein sequence ID" value="QBM89923.1"/>
    <property type="molecule type" value="Genomic_DNA"/>
</dbReference>
<dbReference type="Proteomes" id="UP000292447">
    <property type="component" value="Chromosome V"/>
</dbReference>
<evidence type="ECO:0000256" key="3">
    <source>
        <dbReference type="ARBA" id="ARBA00023010"/>
    </source>
</evidence>
<dbReference type="CDD" id="cd06257">
    <property type="entry name" value="DnaJ"/>
    <property type="match status" value="1"/>
</dbReference>
<dbReference type="PANTHER" id="PTHR12763">
    <property type="match status" value="1"/>
</dbReference>
<dbReference type="SMART" id="SM00271">
    <property type="entry name" value="DnaJ"/>
    <property type="match status" value="1"/>
</dbReference>
<dbReference type="GO" id="GO:0001671">
    <property type="term" value="F:ATPase activator activity"/>
    <property type="evidence" value="ECO:0007669"/>
    <property type="project" value="UniProtKB-ARBA"/>
</dbReference>
<organism evidence="10 11">
    <name type="scientific">Metschnikowia aff. pulcherrima</name>
    <dbReference type="NCBI Taxonomy" id="2163413"/>
    <lineage>
        <taxon>Eukaryota</taxon>
        <taxon>Fungi</taxon>
        <taxon>Dikarya</taxon>
        <taxon>Ascomycota</taxon>
        <taxon>Saccharomycotina</taxon>
        <taxon>Pichiomycetes</taxon>
        <taxon>Metschnikowiaceae</taxon>
        <taxon>Metschnikowia</taxon>
    </lineage>
</organism>
<keyword evidence="6" id="KW-0143">Chaperone</keyword>
<evidence type="ECO:0000256" key="1">
    <source>
        <dbReference type="ARBA" id="ARBA00004273"/>
    </source>
</evidence>
<protein>
    <recommendedName>
        <fullName evidence="9">J domain-containing protein</fullName>
    </recommendedName>
</protein>
<keyword evidence="5" id="KW-0472">Membrane</keyword>
<dbReference type="InterPro" id="IPR001623">
    <property type="entry name" value="DnaJ_domain"/>
</dbReference>
<keyword evidence="11" id="KW-1185">Reference proteome</keyword>